<reference evidence="2 3" key="1">
    <citation type="submission" date="2013-08" db="EMBL/GenBank/DDBJ databases">
        <title>Genome of Pontibacillus chungwhensis.</title>
        <authorList>
            <person name="Wang Q."/>
            <person name="Wang G."/>
        </authorList>
    </citation>
    <scope>NUCLEOTIDE SEQUENCE [LARGE SCALE GENOMIC DNA]</scope>
    <source>
        <strain evidence="2 3">BH030062</strain>
    </source>
</reference>
<feature type="region of interest" description="Disordered" evidence="1">
    <location>
        <begin position="1"/>
        <end position="42"/>
    </location>
</feature>
<name>A0A0A2VCW8_9BACI</name>
<protein>
    <submittedName>
        <fullName evidence="2">Uncharacterized protein</fullName>
    </submittedName>
</protein>
<dbReference type="EMBL" id="AVBG01000006">
    <property type="protein sequence ID" value="KGP91505.1"/>
    <property type="molecule type" value="Genomic_DNA"/>
</dbReference>
<gene>
    <name evidence="2" type="ORF">N780_19575</name>
</gene>
<keyword evidence="3" id="KW-1185">Reference proteome</keyword>
<evidence type="ECO:0000313" key="2">
    <source>
        <dbReference type="EMBL" id="KGP91505.1"/>
    </source>
</evidence>
<evidence type="ECO:0000313" key="3">
    <source>
        <dbReference type="Proteomes" id="UP000030153"/>
    </source>
</evidence>
<evidence type="ECO:0000256" key="1">
    <source>
        <dbReference type="SAM" id="MobiDB-lite"/>
    </source>
</evidence>
<dbReference type="eggNOG" id="ENOG5032IQS">
    <property type="taxonomic scope" value="Bacteria"/>
</dbReference>
<feature type="compositionally biased region" description="Basic and acidic residues" evidence="1">
    <location>
        <begin position="15"/>
        <end position="27"/>
    </location>
</feature>
<organism evidence="2 3">
    <name type="scientific">Pontibacillus chungwhensis BH030062</name>
    <dbReference type="NCBI Taxonomy" id="1385513"/>
    <lineage>
        <taxon>Bacteria</taxon>
        <taxon>Bacillati</taxon>
        <taxon>Bacillota</taxon>
        <taxon>Bacilli</taxon>
        <taxon>Bacillales</taxon>
        <taxon>Bacillaceae</taxon>
        <taxon>Pontibacillus</taxon>
    </lineage>
</organism>
<proteinExistence type="predicted"/>
<dbReference type="AlphaFoldDB" id="A0A0A2VCW8"/>
<dbReference type="Proteomes" id="UP000030153">
    <property type="component" value="Unassembled WGS sequence"/>
</dbReference>
<comment type="caution">
    <text evidence="2">The sequence shown here is derived from an EMBL/GenBank/DDBJ whole genome shotgun (WGS) entry which is preliminary data.</text>
</comment>
<sequence>MAGITINEDFWTRSSTEEGEKVAKEETAESQTRSFSHDFPEVSPLDIEDDPGMESDALSVVVIQDINEQKANLALLSYKPNQHTVFVSHVEEVAAQKSTSDMIQNFEEQLGGSVDYYVRVDQEAMKDMMDQTMENPAVQEVMGKIADEGVSFENPESVDVAGVMKNMTQMSFLTLLSLKQLATDLTKQMDTNLSLAELLTLRDEIGMDNLLKPLQIKEGPSLDSIPTFNQHL</sequence>
<accession>A0A0A2VCW8</accession>